<proteinExistence type="predicted"/>
<feature type="coiled-coil region" evidence="2">
    <location>
        <begin position="1"/>
        <end position="28"/>
    </location>
</feature>
<keyword evidence="1" id="KW-0547">Nucleotide-binding</keyword>
<dbReference type="EMBL" id="JBHSFI010000011">
    <property type="protein sequence ID" value="MFC4632074.1"/>
    <property type="molecule type" value="Genomic_DNA"/>
</dbReference>
<protein>
    <submittedName>
        <fullName evidence="4">ATP-grasp fold amidoligase family protein</fullName>
    </submittedName>
</protein>
<dbReference type="RefSeq" id="WP_377142366.1">
    <property type="nucleotide sequence ID" value="NZ_JBHSFI010000011.1"/>
</dbReference>
<feature type="domain" description="ATP-grasp" evidence="3">
    <location>
        <begin position="102"/>
        <end position="337"/>
    </location>
</feature>
<evidence type="ECO:0000256" key="1">
    <source>
        <dbReference type="PROSITE-ProRule" id="PRU00409"/>
    </source>
</evidence>
<dbReference type="Proteomes" id="UP001596011">
    <property type="component" value="Unassembled WGS sequence"/>
</dbReference>
<evidence type="ECO:0000313" key="4">
    <source>
        <dbReference type="EMBL" id="MFC4632074.1"/>
    </source>
</evidence>
<keyword evidence="2" id="KW-0175">Coiled coil</keyword>
<evidence type="ECO:0000259" key="3">
    <source>
        <dbReference type="PROSITE" id="PS50975"/>
    </source>
</evidence>
<dbReference type="PROSITE" id="PS50975">
    <property type="entry name" value="ATP_GRASP"/>
    <property type="match status" value="1"/>
</dbReference>
<dbReference type="SUPFAM" id="SSF56059">
    <property type="entry name" value="Glutathione synthetase ATP-binding domain-like"/>
    <property type="match status" value="1"/>
</dbReference>
<name>A0ABV9HS39_9MICO</name>
<reference evidence="5" key="1">
    <citation type="journal article" date="2019" name="Int. J. Syst. Evol. Microbiol.">
        <title>The Global Catalogue of Microorganisms (GCM) 10K type strain sequencing project: providing services to taxonomists for standard genome sequencing and annotation.</title>
        <authorList>
            <consortium name="The Broad Institute Genomics Platform"/>
            <consortium name="The Broad Institute Genome Sequencing Center for Infectious Disease"/>
            <person name="Wu L."/>
            <person name="Ma J."/>
        </authorList>
    </citation>
    <scope>NUCLEOTIDE SEQUENCE [LARGE SCALE GENOMIC DNA]</scope>
    <source>
        <strain evidence="5">CCUG 42722</strain>
    </source>
</reference>
<keyword evidence="5" id="KW-1185">Reference proteome</keyword>
<comment type="caution">
    <text evidence="4">The sequence shown here is derived from an EMBL/GenBank/DDBJ whole genome shotgun (WGS) entry which is preliminary data.</text>
</comment>
<dbReference type="InterPro" id="IPR029465">
    <property type="entry name" value="ATPgrasp_TupA"/>
</dbReference>
<gene>
    <name evidence="4" type="ORF">ACFO6V_27785</name>
</gene>
<evidence type="ECO:0000313" key="5">
    <source>
        <dbReference type="Proteomes" id="UP001596011"/>
    </source>
</evidence>
<keyword evidence="1" id="KW-0067">ATP-binding</keyword>
<dbReference type="Pfam" id="PF14305">
    <property type="entry name" value="ATPgrasp_TupA"/>
    <property type="match status" value="1"/>
</dbReference>
<dbReference type="InterPro" id="IPR011761">
    <property type="entry name" value="ATP-grasp"/>
</dbReference>
<accession>A0ABV9HS39</accession>
<evidence type="ECO:0000256" key="2">
    <source>
        <dbReference type="SAM" id="Coils"/>
    </source>
</evidence>
<sequence length="362" mass="40301">MTEQRELVTELRAKVGELRANAEVLGAEARKGRVRTRRARRELAEVREQLATAAAVNKDLRSVERRPSFRRMLVTERGLSHAAHEHPNRSPRGRLSDKLFSKALADSLGVRIPADLQVWPDLDSIELGSLPDEFVLKSTGGASSRGVFPLRRLHGEYRLISTGDVTTLDGIQARIRTQMELDSTRPSYDWIRPPFYAEEFIRDLSDSSEIPVDVKVYTFYGRVGQVLLRRVARHGERSGIGYRYLGADGSDLGDVSIGRTTDPTVPVPDRFGEIIAAAEKISRATGLAFVRVDLYQTRNGVVFGELTPCPGEPQHYTEDHDLLLGRFWQEAQLRLDADVANGSAIGFDLPGEKSDRLEQAGA</sequence>
<organism evidence="4 5">
    <name type="scientific">Promicromonospora alba</name>
    <dbReference type="NCBI Taxonomy" id="1616110"/>
    <lineage>
        <taxon>Bacteria</taxon>
        <taxon>Bacillati</taxon>
        <taxon>Actinomycetota</taxon>
        <taxon>Actinomycetes</taxon>
        <taxon>Micrococcales</taxon>
        <taxon>Promicromonosporaceae</taxon>
        <taxon>Promicromonospora</taxon>
    </lineage>
</organism>